<sequence length="479" mass="46413">MAVTVPKTDAQIAALAPVQSVAGRTGTVTLSTSDISGLGTLATQGSGSVSITGGSITGITDLAVADGGTGASNASGARTNLGLVIGTDVLAPAGSGASLTGITQSQVAGLTTALADKADLVGGVIPSSQIPSVAITEFLGAVASEVAMTALSGQEGDWCIRTDSQMAYFLVGADPTNAANWTAIPHPSSPVLTVNGQTGAVVLGASDVNAQASDATLTALAGVSTSADKLIYASGSDAFSTTDFSSAARSLLDDADASAMRTTLGLGNVTNNAQTQAAIVPNTAPTAGQLLVGNAGGTAYGVVSASGDATISSTGAITLANGSGTRTNLGLGSIATQAANSVTITGGSVTNITDITVADGGTGASTAAAARTNLGVATSNNNWFDSAPAVGTITWVAKSRVAFTINGVYGVKTTAGTCTFAVKINGTAVTGLSAVSVTTSTQDVSATAANTVAIGDAVTIEYTAASSPANLSFTLETTR</sequence>
<evidence type="ECO:0000313" key="1">
    <source>
        <dbReference type="EMBL" id="CAB4162371.1"/>
    </source>
</evidence>
<gene>
    <name evidence="1" type="ORF">UFOVP785_32</name>
</gene>
<organism evidence="1">
    <name type="scientific">uncultured Caudovirales phage</name>
    <dbReference type="NCBI Taxonomy" id="2100421"/>
    <lineage>
        <taxon>Viruses</taxon>
        <taxon>Duplodnaviria</taxon>
        <taxon>Heunggongvirae</taxon>
        <taxon>Uroviricota</taxon>
        <taxon>Caudoviricetes</taxon>
        <taxon>Peduoviridae</taxon>
        <taxon>Maltschvirus</taxon>
        <taxon>Maltschvirus maltsch</taxon>
    </lineage>
</organism>
<accession>A0A6J5NYT4</accession>
<reference evidence="1" key="1">
    <citation type="submission" date="2020-04" db="EMBL/GenBank/DDBJ databases">
        <authorList>
            <person name="Chiriac C."/>
            <person name="Salcher M."/>
            <person name="Ghai R."/>
            <person name="Kavagutti S V."/>
        </authorList>
    </citation>
    <scope>NUCLEOTIDE SEQUENCE</scope>
</reference>
<proteinExistence type="predicted"/>
<protein>
    <submittedName>
        <fullName evidence="1">Uncharacterized protein</fullName>
    </submittedName>
</protein>
<name>A0A6J5NYT4_9CAUD</name>
<dbReference type="EMBL" id="LR796736">
    <property type="protein sequence ID" value="CAB4162371.1"/>
    <property type="molecule type" value="Genomic_DNA"/>
</dbReference>